<proteinExistence type="predicted"/>
<evidence type="ECO:0000256" key="1">
    <source>
        <dbReference type="SAM" id="Phobius"/>
    </source>
</evidence>
<dbReference type="Pfam" id="PF10947">
    <property type="entry name" value="DUF2628"/>
    <property type="match status" value="1"/>
</dbReference>
<feature type="transmembrane region" description="Helical" evidence="1">
    <location>
        <begin position="184"/>
        <end position="209"/>
    </location>
</feature>
<dbReference type="Gene3D" id="3.30.700.10">
    <property type="entry name" value="Glycoprotein, Type 4 Pilin"/>
    <property type="match status" value="1"/>
</dbReference>
<dbReference type="GO" id="GO:0009289">
    <property type="term" value="C:pilus"/>
    <property type="evidence" value="ECO:0007669"/>
    <property type="project" value="InterPro"/>
</dbReference>
<feature type="domain" description="Zinc-ribbon" evidence="2">
    <location>
        <begin position="2"/>
        <end position="24"/>
    </location>
</feature>
<gene>
    <name evidence="3" type="primary">pilE1_3</name>
    <name evidence="3" type="ORF">GALL_210590</name>
</gene>
<name>A0A1J5RLC4_9ZZZZ</name>
<comment type="caution">
    <text evidence="3">The sequence shown here is derived from an EMBL/GenBank/DDBJ whole genome shotgun (WGS) entry which is preliminary data.</text>
</comment>
<dbReference type="AlphaFoldDB" id="A0A1J5RLC4"/>
<dbReference type="Pfam" id="PF13240">
    <property type="entry name" value="Zn_Ribbon_1"/>
    <property type="match status" value="1"/>
</dbReference>
<evidence type="ECO:0000259" key="2">
    <source>
        <dbReference type="Pfam" id="PF13240"/>
    </source>
</evidence>
<reference evidence="3" key="1">
    <citation type="submission" date="2016-10" db="EMBL/GenBank/DDBJ databases">
        <title>Sequence of Gallionella enrichment culture.</title>
        <authorList>
            <person name="Poehlein A."/>
            <person name="Muehling M."/>
            <person name="Daniel R."/>
        </authorList>
    </citation>
    <scope>NUCLEOTIDE SEQUENCE</scope>
</reference>
<dbReference type="InterPro" id="IPR045584">
    <property type="entry name" value="Pilin-like"/>
</dbReference>
<sequence>MFCSKCGSSNDDAAKFCASCGNALSLSDPPAAMRPALADEPASDQEYYKAVLGPGNQDYYLDHFSRFDDEGKLSPTWNWSAFLVTFYWLLYRKMWVNAAIYFFFPYMLWILFWIVGAVAGGLVGIVGSLAYFGYVAVILIVLPMYANGLYYKHCRKMIGTVRASTQGTQRQLGELAGKGGTSRAAYISILAVNCVAVVGILAAVAIPAYQDYTSRARLTRAVTVGRAATAYVDSYYDQYRSIPRNLDAADFMSSLPPSVKAVAVDSQTGTITITMKGAKAIEDKSLKFVSATVGGDHLSWTCMSDEIQDRYLPQDCRRSR</sequence>
<accession>A0A1J5RLC4</accession>
<dbReference type="EMBL" id="MLJW01000140">
    <property type="protein sequence ID" value="OIQ96992.1"/>
    <property type="molecule type" value="Genomic_DNA"/>
</dbReference>
<protein>
    <submittedName>
        <fullName evidence="3">Fimbrial protein</fullName>
    </submittedName>
</protein>
<dbReference type="InterPro" id="IPR026870">
    <property type="entry name" value="Zinc_ribbon_dom"/>
</dbReference>
<keyword evidence="1" id="KW-1133">Transmembrane helix</keyword>
<dbReference type="Pfam" id="PF00114">
    <property type="entry name" value="Pilin"/>
    <property type="match status" value="1"/>
</dbReference>
<feature type="transmembrane region" description="Helical" evidence="1">
    <location>
        <begin position="76"/>
        <end position="91"/>
    </location>
</feature>
<dbReference type="InterPro" id="IPR024399">
    <property type="entry name" value="DUF2628"/>
</dbReference>
<keyword evidence="1" id="KW-0472">Membrane</keyword>
<evidence type="ECO:0000313" key="3">
    <source>
        <dbReference type="EMBL" id="OIQ96992.1"/>
    </source>
</evidence>
<feature type="transmembrane region" description="Helical" evidence="1">
    <location>
        <begin position="103"/>
        <end position="125"/>
    </location>
</feature>
<dbReference type="SUPFAM" id="SSF54523">
    <property type="entry name" value="Pili subunits"/>
    <property type="match status" value="1"/>
</dbReference>
<feature type="transmembrane region" description="Helical" evidence="1">
    <location>
        <begin position="131"/>
        <end position="150"/>
    </location>
</feature>
<keyword evidence="1" id="KW-0812">Transmembrane</keyword>
<dbReference type="InterPro" id="IPR001082">
    <property type="entry name" value="Pilin"/>
</dbReference>
<dbReference type="GO" id="GO:0007155">
    <property type="term" value="P:cell adhesion"/>
    <property type="evidence" value="ECO:0007669"/>
    <property type="project" value="InterPro"/>
</dbReference>
<organism evidence="3">
    <name type="scientific">mine drainage metagenome</name>
    <dbReference type="NCBI Taxonomy" id="410659"/>
    <lineage>
        <taxon>unclassified sequences</taxon>
        <taxon>metagenomes</taxon>
        <taxon>ecological metagenomes</taxon>
    </lineage>
</organism>